<name>A0A6P8ZC28_THRPL</name>
<dbReference type="KEGG" id="tpal:117647944"/>
<evidence type="ECO:0000313" key="2">
    <source>
        <dbReference type="Proteomes" id="UP000515158"/>
    </source>
</evidence>
<dbReference type="InterPro" id="IPR036846">
    <property type="entry name" value="GM2-AP_sf"/>
</dbReference>
<proteinExistence type="predicted"/>
<evidence type="ECO:0000256" key="1">
    <source>
        <dbReference type="ARBA" id="ARBA00022729"/>
    </source>
</evidence>
<accession>A0A6P8ZC28</accession>
<gene>
    <name evidence="3" type="primary">LOC117647944</name>
</gene>
<dbReference type="InParanoid" id="A0A6P8ZC28"/>
<organism evidence="3">
    <name type="scientific">Thrips palmi</name>
    <name type="common">Melon thrips</name>
    <dbReference type="NCBI Taxonomy" id="161013"/>
    <lineage>
        <taxon>Eukaryota</taxon>
        <taxon>Metazoa</taxon>
        <taxon>Ecdysozoa</taxon>
        <taxon>Arthropoda</taxon>
        <taxon>Hexapoda</taxon>
        <taxon>Insecta</taxon>
        <taxon>Pterygota</taxon>
        <taxon>Neoptera</taxon>
        <taxon>Paraneoptera</taxon>
        <taxon>Thysanoptera</taxon>
        <taxon>Terebrantia</taxon>
        <taxon>Thripoidea</taxon>
        <taxon>Thripidae</taxon>
        <taxon>Thrips</taxon>
    </lineage>
</organism>
<keyword evidence="1" id="KW-0732">Signal</keyword>
<keyword evidence="2" id="KW-1185">Reference proteome</keyword>
<reference evidence="3" key="1">
    <citation type="submission" date="2025-08" db="UniProtKB">
        <authorList>
            <consortium name="RefSeq"/>
        </authorList>
    </citation>
    <scope>IDENTIFICATION</scope>
    <source>
        <tissue evidence="3">Total insect</tissue>
    </source>
</reference>
<dbReference type="Proteomes" id="UP000515158">
    <property type="component" value="Unplaced"/>
</dbReference>
<evidence type="ECO:0000313" key="3">
    <source>
        <dbReference type="RefSeq" id="XP_034245837.1"/>
    </source>
</evidence>
<dbReference type="SUPFAM" id="SSF63707">
    <property type="entry name" value="Ganglioside M2 (gm2) activator"/>
    <property type="match status" value="1"/>
</dbReference>
<dbReference type="AlphaFoldDB" id="A0A6P8ZC28"/>
<dbReference type="RefSeq" id="XP_034245837.1">
    <property type="nucleotide sequence ID" value="XM_034389946.1"/>
</dbReference>
<protein>
    <submittedName>
        <fullName evidence="3">Uncharacterized protein LOC117647944</fullName>
    </submittedName>
</protein>
<dbReference type="GeneID" id="117647944"/>
<dbReference type="Gene3D" id="2.70.220.10">
    <property type="entry name" value="Ganglioside GM2 activator"/>
    <property type="match status" value="1"/>
</dbReference>
<dbReference type="OrthoDB" id="8188508at2759"/>
<sequence length="175" mass="20566">MFFAHHRSDAAQVKYKTMIRMERYGNCPELPDPLNKFNFSEVVPYGRTQVGRGTFIITETYKKLTRTVARIHKCTDRNDPNCELFQNWRFGEETCNLLLMKNAIWTPLFDFHPSLSCPIKPGVYQMENVTVDIDRLKMIQFPDKGYFKVSIMLDGDKIPKVTCFYFELTFIKVRA</sequence>